<evidence type="ECO:0000256" key="7">
    <source>
        <dbReference type="ARBA" id="ARBA00023157"/>
    </source>
</evidence>
<dbReference type="OrthoDB" id="3039123at2759"/>
<dbReference type="GO" id="GO:0046872">
    <property type="term" value="F:metal ion binding"/>
    <property type="evidence" value="ECO:0007669"/>
    <property type="project" value="UniProtKB-KW"/>
</dbReference>
<reference evidence="9 10" key="1">
    <citation type="submission" date="2015-01" db="EMBL/GenBank/DDBJ databases">
        <title>The Genome Sequence of Exophiala oligosperma CBS72588.</title>
        <authorList>
            <consortium name="The Broad Institute Genomics Platform"/>
            <person name="Cuomo C."/>
            <person name="de Hoog S."/>
            <person name="Gorbushina A."/>
            <person name="Stielow B."/>
            <person name="Teixiera M."/>
            <person name="Abouelleil A."/>
            <person name="Chapman S.B."/>
            <person name="Priest M."/>
            <person name="Young S.K."/>
            <person name="Wortman J."/>
            <person name="Nusbaum C."/>
            <person name="Birren B."/>
        </authorList>
    </citation>
    <scope>NUCLEOTIDE SEQUENCE [LARGE SCALE GENOMIC DNA]</scope>
    <source>
        <strain evidence="9 10">CBS 72588</strain>
    </source>
</reference>
<keyword evidence="4" id="KW-0732">Signal</keyword>
<dbReference type="HOGENOM" id="CLU_014819_3_2_1"/>
<keyword evidence="10" id="KW-1185">Reference proteome</keyword>
<dbReference type="STRING" id="215243.A0A0D2A9P6"/>
<dbReference type="AlphaFoldDB" id="A0A0D2A9P6"/>
<dbReference type="EMBL" id="KN847346">
    <property type="protein sequence ID" value="KIW37051.1"/>
    <property type="molecule type" value="Genomic_DNA"/>
</dbReference>
<accession>A0A0D2A9P6</accession>
<dbReference type="InterPro" id="IPR029058">
    <property type="entry name" value="AB_hydrolase_fold"/>
</dbReference>
<dbReference type="RefSeq" id="XP_016257267.1">
    <property type="nucleotide sequence ID" value="XM_016412253.1"/>
</dbReference>
<dbReference type="GO" id="GO:0030600">
    <property type="term" value="F:feruloyl esterase activity"/>
    <property type="evidence" value="ECO:0007669"/>
    <property type="project" value="UniProtKB-ARBA"/>
</dbReference>
<keyword evidence="7" id="KW-1015">Disulfide bond</keyword>
<dbReference type="SUPFAM" id="SSF53474">
    <property type="entry name" value="alpha/beta-Hydrolases"/>
    <property type="match status" value="1"/>
</dbReference>
<keyword evidence="6" id="KW-0106">Calcium</keyword>
<dbReference type="EC" id="3.1.1.-" evidence="8"/>
<evidence type="ECO:0000313" key="10">
    <source>
        <dbReference type="Proteomes" id="UP000053342"/>
    </source>
</evidence>
<keyword evidence="2" id="KW-0719">Serine esterase</keyword>
<proteinExistence type="inferred from homology"/>
<evidence type="ECO:0000256" key="3">
    <source>
        <dbReference type="ARBA" id="ARBA00022723"/>
    </source>
</evidence>
<protein>
    <recommendedName>
        <fullName evidence="8">Carboxylic ester hydrolase</fullName>
        <ecNumber evidence="8">3.1.1.-</ecNumber>
    </recommendedName>
</protein>
<dbReference type="Pfam" id="PF07519">
    <property type="entry name" value="Tannase"/>
    <property type="match status" value="1"/>
</dbReference>
<evidence type="ECO:0000256" key="6">
    <source>
        <dbReference type="ARBA" id="ARBA00022837"/>
    </source>
</evidence>
<evidence type="ECO:0000256" key="1">
    <source>
        <dbReference type="ARBA" id="ARBA00006249"/>
    </source>
</evidence>
<dbReference type="PANTHER" id="PTHR33938:SF8">
    <property type="entry name" value="CARBOXYLIC ESTER HYDROLASE"/>
    <property type="match status" value="1"/>
</dbReference>
<dbReference type="VEuPathDB" id="FungiDB:PV06_10680"/>
<keyword evidence="3" id="KW-0479">Metal-binding</keyword>
<name>A0A0D2A9P6_9EURO</name>
<organism evidence="9 10">
    <name type="scientific">Exophiala oligosperma</name>
    <dbReference type="NCBI Taxonomy" id="215243"/>
    <lineage>
        <taxon>Eukaryota</taxon>
        <taxon>Fungi</taxon>
        <taxon>Dikarya</taxon>
        <taxon>Ascomycota</taxon>
        <taxon>Pezizomycotina</taxon>
        <taxon>Eurotiomycetes</taxon>
        <taxon>Chaetothyriomycetidae</taxon>
        <taxon>Chaetothyriales</taxon>
        <taxon>Herpotrichiellaceae</taxon>
        <taxon>Exophiala</taxon>
    </lineage>
</organism>
<dbReference type="GeneID" id="27362754"/>
<evidence type="ECO:0000256" key="5">
    <source>
        <dbReference type="ARBA" id="ARBA00022801"/>
    </source>
</evidence>
<dbReference type="PANTHER" id="PTHR33938">
    <property type="entry name" value="FERULOYL ESTERASE B-RELATED"/>
    <property type="match status" value="1"/>
</dbReference>
<comment type="similarity">
    <text evidence="1 8">Belongs to the tannase family.</text>
</comment>
<evidence type="ECO:0000256" key="4">
    <source>
        <dbReference type="ARBA" id="ARBA00022729"/>
    </source>
</evidence>
<evidence type="ECO:0000256" key="2">
    <source>
        <dbReference type="ARBA" id="ARBA00022487"/>
    </source>
</evidence>
<dbReference type="Proteomes" id="UP000053342">
    <property type="component" value="Unassembled WGS sequence"/>
</dbReference>
<sequence>MKLSATNITHAACISRSFLYPDLFGSKTLSLTAEAVTNYSLSIEQGGYPSHDARNVTNLSFCNVSLIYTHPGQHDSINVQVWLPLNGWNQRLQGAGGGGFLAGLNVPSMAGALSDGFAVVSTDAGHKIEDASTWALLSPGNVDLYALQNYASVSLNDAAVIGKSIIQNFYGQGPIRSYWNGCSNGGRQGLVIAQRYPDAYDGILAAAPGIDWNTALLGGMYFPLQVLKGGHVPAPCEIYALSLAAVAACDADDGVVDDIISNPEQCRFDPFALVGQNVTCPGMTATISHAAAQGAAMAWDAVRTANGSLLMPGLNYGALLNVALNSTCDNQGGKCKMVPFPYSEEFIRYWMFKRPDFDWTTLTLTDFYRLWNISANTYSDMIASNNPDLSGFRAAGGKMITWHGLADPAVPTNISSIYYNNVAQLDPGINEYYRLFQAPGISHCGGGNGLYPGHVFETLIAWVEEGKAPEILQGASLPTENGTIYHRPICAYPLMAKYKGKGDVTLADNWKCA</sequence>
<dbReference type="InterPro" id="IPR011118">
    <property type="entry name" value="Tannase/feruloyl_esterase"/>
</dbReference>
<evidence type="ECO:0000313" key="9">
    <source>
        <dbReference type="EMBL" id="KIW37051.1"/>
    </source>
</evidence>
<keyword evidence="5 8" id="KW-0378">Hydrolase</keyword>
<gene>
    <name evidence="9" type="ORF">PV06_10680</name>
</gene>
<evidence type="ECO:0000256" key="8">
    <source>
        <dbReference type="RuleBase" id="RU361238"/>
    </source>
</evidence>